<keyword evidence="4" id="KW-1185">Reference proteome</keyword>
<evidence type="ECO:0000313" key="4">
    <source>
        <dbReference type="Proteomes" id="UP001251528"/>
    </source>
</evidence>
<feature type="chain" id="PRO_5042523829" description="Protein-arginine deiminase C-terminal domain-containing protein" evidence="1">
    <location>
        <begin position="17"/>
        <end position="625"/>
    </location>
</feature>
<evidence type="ECO:0000259" key="2">
    <source>
        <dbReference type="Pfam" id="PF03068"/>
    </source>
</evidence>
<dbReference type="GO" id="GO:0005509">
    <property type="term" value="F:calcium ion binding"/>
    <property type="evidence" value="ECO:0007669"/>
    <property type="project" value="InterPro"/>
</dbReference>
<feature type="domain" description="Protein-arginine deiminase C-terminal" evidence="2">
    <location>
        <begin position="215"/>
        <end position="622"/>
    </location>
</feature>
<dbReference type="InterPro" id="IPR036556">
    <property type="entry name" value="PAD_central_sf"/>
</dbReference>
<dbReference type="GO" id="GO:0005737">
    <property type="term" value="C:cytoplasm"/>
    <property type="evidence" value="ECO:0007669"/>
    <property type="project" value="InterPro"/>
</dbReference>
<dbReference type="InterPro" id="IPR004303">
    <property type="entry name" value="PAD"/>
</dbReference>
<keyword evidence="1" id="KW-0732">Signal</keyword>
<dbReference type="Pfam" id="PF03068">
    <property type="entry name" value="PAD"/>
    <property type="match status" value="1"/>
</dbReference>
<feature type="signal peptide" evidence="1">
    <location>
        <begin position="1"/>
        <end position="16"/>
    </location>
</feature>
<proteinExistence type="predicted"/>
<dbReference type="SUPFAM" id="SSF55909">
    <property type="entry name" value="Pentein"/>
    <property type="match status" value="1"/>
</dbReference>
<evidence type="ECO:0000256" key="1">
    <source>
        <dbReference type="SAM" id="SignalP"/>
    </source>
</evidence>
<dbReference type="EMBL" id="JASWJB010000092">
    <property type="protein sequence ID" value="KAK2599053.1"/>
    <property type="molecule type" value="Genomic_DNA"/>
</dbReference>
<dbReference type="PANTHER" id="PTHR10837:SF8">
    <property type="entry name" value="PROTEIN-ARGININE DEIMINASE"/>
    <property type="match status" value="1"/>
</dbReference>
<name>A0AAJ0CTN0_9HYPO</name>
<comment type="caution">
    <text evidence="3">The sequence shown here is derived from an EMBL/GenBank/DDBJ whole genome shotgun (WGS) entry which is preliminary data.</text>
</comment>
<sequence>MHIFAASALALPLVAALPPGAPIEARQTNAAPFKADLRVDANRDGVVDVNGTTDIQDKQTWNETYGAIFLPNIGRTRASCHERVECNDASSKEQWAPENMATMRTVAMVNLSDTAVGSISIQNAAARSKVRIFLDSPELSENPPPLSIEDLANGSGSGEIDVKNLRYAYLENDTKIPAAKLREGLTLGIDSKQTRRVDWDGKVTVEFKVTDRGSTSTDKVILRVAPVLAHHHLQPIETMFTTKRQQQGDGKVAQDRATIQTIEDGIKKSMQKAGIKNQLKHFEIDTAWAQDVLEPGYATMPGPKGPISIRINVYGTSVIDGINDLTEILLFEKLRQEGVGAIQPSDLNLVKQGTLEAGGNIETIPPYEHNGKKFPAGRMVMGGTESGKPEVLKFFKAQEAQDPILLDSTWLYVKHVDEIVSFLPAKTKRGWRISIVDPRMGLEALKKLKADGHGEVKLTSHPTMQNQTDVPTVNKFLEDKQTQDAASHSAKIMQKNLEILKTETGITDDDIVRVPAVMASMTKLKEYLHTRDHDGGTKGGKGGNLLPLNSAFPSQVNGVPLSDSLFMAPKPWGPVVNGEDVLQKLSADAYSKAGFQVDFIDDWELHRGSGDLHCFTNTYRSMVTK</sequence>
<dbReference type="Gene3D" id="2.60.40.1700">
    <property type="entry name" value="Protein-arginine deiminase, central domain"/>
    <property type="match status" value="1"/>
</dbReference>
<dbReference type="GO" id="GO:0004668">
    <property type="term" value="F:protein-arginine deiminase activity"/>
    <property type="evidence" value="ECO:0007669"/>
    <property type="project" value="InterPro"/>
</dbReference>
<reference evidence="3" key="1">
    <citation type="submission" date="2023-06" db="EMBL/GenBank/DDBJ databases">
        <title>Conoideocrella luteorostrata (Hypocreales: Clavicipitaceae), a potential biocontrol fungus for elongate hemlock scale in United States Christmas tree production areas.</title>
        <authorList>
            <person name="Barrett H."/>
            <person name="Lovett B."/>
            <person name="Macias A.M."/>
            <person name="Stajich J.E."/>
            <person name="Kasson M.T."/>
        </authorList>
    </citation>
    <scope>NUCLEOTIDE SEQUENCE</scope>
    <source>
        <strain evidence="3">ARSEF 14590</strain>
    </source>
</reference>
<dbReference type="InterPro" id="IPR013530">
    <property type="entry name" value="PAD_C"/>
</dbReference>
<protein>
    <recommendedName>
        <fullName evidence="2">Protein-arginine deiminase C-terminal domain-containing protein</fullName>
    </recommendedName>
</protein>
<accession>A0AAJ0CTN0</accession>
<gene>
    <name evidence="3" type="ORF">QQS21_005520</name>
</gene>
<organism evidence="3 4">
    <name type="scientific">Conoideocrella luteorostrata</name>
    <dbReference type="NCBI Taxonomy" id="1105319"/>
    <lineage>
        <taxon>Eukaryota</taxon>
        <taxon>Fungi</taxon>
        <taxon>Dikarya</taxon>
        <taxon>Ascomycota</taxon>
        <taxon>Pezizomycotina</taxon>
        <taxon>Sordariomycetes</taxon>
        <taxon>Hypocreomycetidae</taxon>
        <taxon>Hypocreales</taxon>
        <taxon>Clavicipitaceae</taxon>
        <taxon>Conoideocrella</taxon>
    </lineage>
</organism>
<dbReference type="SUPFAM" id="SSF110083">
    <property type="entry name" value="Peptidylarginine deiminase Pad4, middle domain"/>
    <property type="match status" value="1"/>
</dbReference>
<dbReference type="AlphaFoldDB" id="A0AAJ0CTN0"/>
<dbReference type="Gene3D" id="3.75.10.10">
    <property type="entry name" value="L-arginine/glycine Amidinotransferase, Chain A"/>
    <property type="match status" value="1"/>
</dbReference>
<dbReference type="Proteomes" id="UP001251528">
    <property type="component" value="Unassembled WGS sequence"/>
</dbReference>
<evidence type="ECO:0000313" key="3">
    <source>
        <dbReference type="EMBL" id="KAK2599053.1"/>
    </source>
</evidence>
<dbReference type="PANTHER" id="PTHR10837">
    <property type="entry name" value="PEPTIDYLARGININE DEIMINASE"/>
    <property type="match status" value="1"/>
</dbReference>